<dbReference type="KEGG" id="vg:64766029"/>
<dbReference type="EMBL" id="MK977695">
    <property type="protein sequence ID" value="QDF18498.1"/>
    <property type="molecule type" value="Genomic_DNA"/>
</dbReference>
<evidence type="ECO:0000313" key="2">
    <source>
        <dbReference type="Proteomes" id="UP000318375"/>
    </source>
</evidence>
<keyword evidence="2" id="KW-1185">Reference proteome</keyword>
<reference evidence="1 2" key="1">
    <citation type="submission" date="2019-05" db="EMBL/GenBank/DDBJ databases">
        <authorList>
            <person name="Pope W.H."/>
            <person name="Garlena R.A."/>
            <person name="Russell D.A."/>
            <person name="Jacobs-Sera D."/>
            <person name="Hatfull G.F."/>
        </authorList>
    </citation>
    <scope>NUCLEOTIDE SEQUENCE [LARGE SCALE GENOMIC DNA]</scope>
</reference>
<evidence type="ECO:0000313" key="1">
    <source>
        <dbReference type="EMBL" id="QDF18498.1"/>
    </source>
</evidence>
<dbReference type="Proteomes" id="UP000318375">
    <property type="component" value="Segment"/>
</dbReference>
<name>A0A4Y6EID6_9CAUD</name>
<sequence length="124" mass="13955">MEDTEAKLRADMRGVIENQETRLFLGAKDGDKQAAQELIGTLRQLLKVEPGERWIDGVTYREYTGHKNSVWIHASHPLSETHPVYGNSINASAMIEKGDVEAAKEMALARLKYYWDTALVGPRV</sequence>
<dbReference type="RefSeq" id="YP_010058800.1">
    <property type="nucleotide sequence ID" value="NC_054723.1"/>
</dbReference>
<organism evidence="1 2">
    <name type="scientific">Gordonia phage Pupper</name>
    <dbReference type="NCBI Taxonomy" id="2571249"/>
    <lineage>
        <taxon>Viruses</taxon>
        <taxon>Duplodnaviria</taxon>
        <taxon>Heunggongvirae</taxon>
        <taxon>Uroviricota</taxon>
        <taxon>Caudoviricetes</taxon>
        <taxon>Puppervirus</taxon>
        <taxon>Puppervirus Pupper</taxon>
    </lineage>
</organism>
<accession>A0A4Y6EID6</accession>
<dbReference type="GeneID" id="64766029"/>
<proteinExistence type="predicted"/>
<gene>
    <name evidence="1" type="primary">11</name>
    <name evidence="1" type="ORF">SEA_PUPPER_11</name>
</gene>
<protein>
    <submittedName>
        <fullName evidence="1">Uncharacterized protein</fullName>
    </submittedName>
</protein>